<gene>
    <name evidence="1" type="ORF">AWRIB429_1972</name>
</gene>
<organism evidence="1 2">
    <name type="scientific">Oenococcus oeni AWRIB429</name>
    <dbReference type="NCBI Taxonomy" id="655225"/>
    <lineage>
        <taxon>Bacteria</taxon>
        <taxon>Bacillati</taxon>
        <taxon>Bacillota</taxon>
        <taxon>Bacilli</taxon>
        <taxon>Lactobacillales</taxon>
        <taxon>Lactobacillaceae</taxon>
        <taxon>Oenococcus</taxon>
    </lineage>
</organism>
<dbReference type="RefSeq" id="WP_002819776.1">
    <property type="nucleotide sequence ID" value="NZ_ACSE01000033.1"/>
</dbReference>
<dbReference type="GeneID" id="75065288"/>
<accession>D3LC92</accession>
<sequence>MSEFIQSIMRLPTSQQIQIAMLSKHLTYKKLGELVAKEIRPEKPFSVAQMRHVVLGQTTGEAANKQWRTICEILGI</sequence>
<comment type="caution">
    <text evidence="1">The sequence shown here is derived from an EMBL/GenBank/DDBJ whole genome shotgun (WGS) entry which is preliminary data.</text>
</comment>
<dbReference type="AlphaFoldDB" id="D3LC92"/>
<dbReference type="Proteomes" id="UP000003075">
    <property type="component" value="Unassembled WGS sequence"/>
</dbReference>
<evidence type="ECO:0000313" key="2">
    <source>
        <dbReference type="Proteomes" id="UP000003075"/>
    </source>
</evidence>
<protein>
    <submittedName>
        <fullName evidence="1">Uncharacterized protein</fullName>
    </submittedName>
</protein>
<name>D3LC92_OENOE</name>
<evidence type="ECO:0000313" key="1">
    <source>
        <dbReference type="EMBL" id="EFD87539.1"/>
    </source>
</evidence>
<reference evidence="1 2" key="1">
    <citation type="journal article" date="2010" name="Appl. Microbiol. Biotechnol.">
        <title>Genotypic diversity in Oenococcus oeni by high-density microarray comparative genome hybridization and whole genome sequencing.</title>
        <authorList>
            <person name="Borneman A.R."/>
            <person name="Bartowsky E.J."/>
            <person name="McCarthy J."/>
            <person name="Chambers P.J."/>
        </authorList>
    </citation>
    <scope>NUCLEOTIDE SEQUENCE [LARGE SCALE GENOMIC DNA]</scope>
    <source>
        <strain evidence="1 2">AWRIB429</strain>
    </source>
</reference>
<proteinExistence type="predicted"/>
<dbReference type="EMBL" id="ACSE01000033">
    <property type="protein sequence ID" value="EFD87539.1"/>
    <property type="molecule type" value="Genomic_DNA"/>
</dbReference>